<gene>
    <name evidence="1" type="ORF">Dda_8545</name>
</gene>
<protein>
    <submittedName>
        <fullName evidence="1">Uncharacterized protein</fullName>
    </submittedName>
</protein>
<accession>A0AAD6ISA8</accession>
<organism evidence="1 2">
    <name type="scientific">Drechslerella dactyloides</name>
    <name type="common">Nematode-trapping fungus</name>
    <name type="synonym">Arthrobotrys dactyloides</name>
    <dbReference type="NCBI Taxonomy" id="74499"/>
    <lineage>
        <taxon>Eukaryota</taxon>
        <taxon>Fungi</taxon>
        <taxon>Dikarya</taxon>
        <taxon>Ascomycota</taxon>
        <taxon>Pezizomycotina</taxon>
        <taxon>Orbiliomycetes</taxon>
        <taxon>Orbiliales</taxon>
        <taxon>Orbiliaceae</taxon>
        <taxon>Drechslerella</taxon>
    </lineage>
</organism>
<evidence type="ECO:0000313" key="1">
    <source>
        <dbReference type="EMBL" id="KAJ6256680.1"/>
    </source>
</evidence>
<dbReference type="AlphaFoldDB" id="A0AAD6ISA8"/>
<dbReference type="EMBL" id="JAQGDS010000012">
    <property type="protein sequence ID" value="KAJ6256680.1"/>
    <property type="molecule type" value="Genomic_DNA"/>
</dbReference>
<name>A0AAD6ISA8_DREDA</name>
<evidence type="ECO:0000313" key="2">
    <source>
        <dbReference type="Proteomes" id="UP001221413"/>
    </source>
</evidence>
<keyword evidence="2" id="KW-1185">Reference proteome</keyword>
<comment type="caution">
    <text evidence="1">The sequence shown here is derived from an EMBL/GenBank/DDBJ whole genome shotgun (WGS) entry which is preliminary data.</text>
</comment>
<dbReference type="Proteomes" id="UP001221413">
    <property type="component" value="Unassembled WGS sequence"/>
</dbReference>
<sequence length="142" mass="15350">MNEAASAPVFLSVCVSWRSEKARASCRRRISSNLGCFQEPGVPAPEPLGVADREGVVGGMAAASRGEEVSRVSGGVAMVRMSEGGWMEDGRRKKARLTGRGSRDFLSVVLGALRRHTRHIRSQYCATAGVEAQHYNYQPNVS</sequence>
<proteinExistence type="predicted"/>
<reference evidence="1" key="1">
    <citation type="submission" date="2023-01" db="EMBL/GenBank/DDBJ databases">
        <title>The chitinases involved in constricting ring structure development in the nematode-trapping fungus Drechslerella dactyloides.</title>
        <authorList>
            <person name="Wang R."/>
            <person name="Zhang L."/>
            <person name="Tang P."/>
            <person name="Li S."/>
            <person name="Liang L."/>
        </authorList>
    </citation>
    <scope>NUCLEOTIDE SEQUENCE</scope>
    <source>
        <strain evidence="1">YMF1.00031</strain>
    </source>
</reference>